<dbReference type="EMBL" id="CM031811">
    <property type="protein sequence ID" value="KAG6661452.1"/>
    <property type="molecule type" value="Genomic_DNA"/>
</dbReference>
<feature type="compositionally biased region" description="Pro residues" evidence="2">
    <location>
        <begin position="332"/>
        <end position="348"/>
    </location>
</feature>
<dbReference type="PANTHER" id="PTHR31342">
    <property type="entry name" value="PROTEIN CHUP1, CHLOROPLASTIC"/>
    <property type="match status" value="1"/>
</dbReference>
<sequence length="674" mass="73845">MATGFYAQAPFFSHCNASSSLPRSPDVSKIPKDVVAGMMIDNSNGWGGNFVQMIELRKKILTFRDVIDLPPCDGLGPIHELVIGTVEDLHNLYPNIVPGNLNSEMKGTSMNQELAHLHNALKSIGDSWAKNHKWINYSGVKVEDNMENISLEQLGRCVQAKLDYMTNIAKEMFDVMEEEGRNGGGLQGSTIGEVLSRSYSDSKTLCPSPNTPTPVPLELTFAMRPGDFADLFPSQSLLLPLRLQAVGNLMPTDMKCLSFNMSPNLSSQGSSQTTGKYKVAGGQNEIMQEVAEESPDIASPERPNDSKATIISPKIPNLSSNTMPVARGSAAVPPPPPPPLSTTPPIPPIQASIGSALMPSPPMPLTKGAAPPPPPPLGVAKALRPKKATTKLKRSTHMGNMYRILKGKVEGSGLNDKVRRGSRTQIGASVRGQQGMADALAEMTKRSAYFQQIEEDVQKHAKSIMDIKTSIDSFQTKDMAELIKFHKHVELHLEQLTDETQVLARFEGFPTKKLESLRTAAALYLKLEGISTSLENWKVTPPLGQLLDKVDSYFNKIKGEVDALERTKDEDSKRLQSHNIHFDFNILVRIKETMVDVSSSCMELALKERRDAKSAANAETGPKAEDGSKAHTKMLWMAFQLAFRVYSFAGGQDDRAEALTRELANEIEADPQQE</sequence>
<keyword evidence="4" id="KW-1185">Reference proteome</keyword>
<dbReference type="PANTHER" id="PTHR31342:SF52">
    <property type="entry name" value="HYDROXYPROLINE-RICH GLYCOPROTEIN FAMILY PROTEIN"/>
    <property type="match status" value="1"/>
</dbReference>
<dbReference type="AlphaFoldDB" id="A0A8T1R5N2"/>
<dbReference type="Proteomes" id="UP000811609">
    <property type="component" value="Chromosome 3"/>
</dbReference>
<organism evidence="3 4">
    <name type="scientific">Carya illinoinensis</name>
    <name type="common">Pecan</name>
    <dbReference type="NCBI Taxonomy" id="32201"/>
    <lineage>
        <taxon>Eukaryota</taxon>
        <taxon>Viridiplantae</taxon>
        <taxon>Streptophyta</taxon>
        <taxon>Embryophyta</taxon>
        <taxon>Tracheophyta</taxon>
        <taxon>Spermatophyta</taxon>
        <taxon>Magnoliopsida</taxon>
        <taxon>eudicotyledons</taxon>
        <taxon>Gunneridae</taxon>
        <taxon>Pentapetalae</taxon>
        <taxon>rosids</taxon>
        <taxon>fabids</taxon>
        <taxon>Fagales</taxon>
        <taxon>Juglandaceae</taxon>
        <taxon>Carya</taxon>
    </lineage>
</organism>
<comment type="caution">
    <text evidence="3">The sequence shown here is derived from an EMBL/GenBank/DDBJ whole genome shotgun (WGS) entry which is preliminary data.</text>
</comment>
<evidence type="ECO:0008006" key="5">
    <source>
        <dbReference type="Google" id="ProtNLM"/>
    </source>
</evidence>
<name>A0A8T1R5N2_CARIL</name>
<gene>
    <name evidence="3" type="ORF">CIPAW_03G174400</name>
</gene>
<keyword evidence="1" id="KW-0175">Coiled coil</keyword>
<evidence type="ECO:0000313" key="4">
    <source>
        <dbReference type="Proteomes" id="UP000811609"/>
    </source>
</evidence>
<feature type="region of interest" description="Disordered" evidence="2">
    <location>
        <begin position="290"/>
        <end position="371"/>
    </location>
</feature>
<reference evidence="3" key="1">
    <citation type="submission" date="2020-12" db="EMBL/GenBank/DDBJ databases">
        <title>WGS assembly of Carya illinoinensis cv. Pawnee.</title>
        <authorList>
            <person name="Platts A."/>
            <person name="Shu S."/>
            <person name="Wright S."/>
            <person name="Barry K."/>
            <person name="Edger P."/>
            <person name="Pires J.C."/>
            <person name="Schmutz J."/>
        </authorList>
    </citation>
    <scope>NUCLEOTIDE SEQUENCE</scope>
    <source>
        <tissue evidence="3">Leaf</tissue>
    </source>
</reference>
<accession>A0A8T1R5N2</accession>
<feature type="compositionally biased region" description="Pro residues" evidence="2">
    <location>
        <begin position="359"/>
        <end position="371"/>
    </location>
</feature>
<dbReference type="InterPro" id="IPR040265">
    <property type="entry name" value="CHUP1/IPGA1-like"/>
</dbReference>
<evidence type="ECO:0000256" key="1">
    <source>
        <dbReference type="ARBA" id="ARBA00023054"/>
    </source>
</evidence>
<protein>
    <recommendedName>
        <fullName evidence="5">Hydroxyproline-rich glycoprotein</fullName>
    </recommendedName>
</protein>
<proteinExistence type="predicted"/>
<evidence type="ECO:0000256" key="2">
    <source>
        <dbReference type="SAM" id="MobiDB-lite"/>
    </source>
</evidence>
<evidence type="ECO:0000313" key="3">
    <source>
        <dbReference type="EMBL" id="KAG6661452.1"/>
    </source>
</evidence>